<evidence type="ECO:0000256" key="6">
    <source>
        <dbReference type="SAM" id="MobiDB-lite"/>
    </source>
</evidence>
<dbReference type="InterPro" id="IPR004447">
    <property type="entry name" value="Peptidase_S41A"/>
</dbReference>
<keyword evidence="7" id="KW-0812">Transmembrane</keyword>
<keyword evidence="3 5" id="KW-0378">Hydrolase</keyword>
<sequence>MSRYDKSVENTPGNAPRDNRGSHRVTFGSKGGILFCFRRLLLILLPVLLLPLSSMAENLTCRRLPMLMEGFLANHYAMKDMTAGLKTHAVDQMIKSLDPSKTLLYESDLKRLRPILQNMFTSLQEGDCASLQQVYDILVARARENEAIVKRILGPDYRLDETVELNTSLNKRPYVKTAAEKHELLRKVVQFQIENTLLGGVDLGEAKKQQIHHYELQTKRVVERNPEKLVTSVAESFALALDPHSSYLSPEKLEDLRIQMQLSLEGIGAALSSDNGFTVIEELIPGGGAERSGLLKLKDKIIAVAQEGEKPVVVIDRELNEIIKMIRGKKGTQVTLTILRQAEHTDRFDVTIMRDKIDIKGQEAKIAYETRTVDGRQYRFGVIDLPSFYGDENENKSCYEDVKSLLAEARRQPVDGIVLDLSRNGGGLLREAVRLAGFFLDKGGIVATKDSRDQVTILANGSAPSETEGDQRKVVTFPVENPREVYTGPLVVLTSRLSASASEIVAGALKDYHRAVIVGQDHTFGKGSVQTLTPLPRDLGGMKVTTALYFLPGGKSTQKTGVEADVRLPLWFVLKDIGETALDYPLSAQAITPFLGLPGNAPPLWKPVEQPLLTELAARSKARVAKNVKFAEIIKNNKEAAGKKGVIRLDELRKEMEKAKGGKKKETPTELKKKARDQYAPFLNESVNVLLDMVMLGSALHISHLIQ</sequence>
<dbReference type="Pfam" id="PF17804">
    <property type="entry name" value="TSP_NTD"/>
    <property type="match status" value="1"/>
</dbReference>
<dbReference type="Proteomes" id="UP000807825">
    <property type="component" value="Unassembled WGS sequence"/>
</dbReference>
<feature type="domain" description="PDZ" evidence="8">
    <location>
        <begin position="257"/>
        <end position="327"/>
    </location>
</feature>
<evidence type="ECO:0000256" key="1">
    <source>
        <dbReference type="ARBA" id="ARBA00009179"/>
    </source>
</evidence>
<dbReference type="GO" id="GO:0007165">
    <property type="term" value="P:signal transduction"/>
    <property type="evidence" value="ECO:0007669"/>
    <property type="project" value="TreeGrafter"/>
</dbReference>
<comment type="caution">
    <text evidence="9">The sequence shown here is derived from an EMBL/GenBank/DDBJ whole genome shotgun (WGS) entry which is preliminary data.</text>
</comment>
<feature type="region of interest" description="Disordered" evidence="6">
    <location>
        <begin position="1"/>
        <end position="23"/>
    </location>
</feature>
<dbReference type="Pfam" id="PF00595">
    <property type="entry name" value="PDZ"/>
    <property type="match status" value="1"/>
</dbReference>
<keyword evidence="4 5" id="KW-0720">Serine protease</keyword>
<dbReference type="CDD" id="cd06782">
    <property type="entry name" value="cpPDZ_CPP-like"/>
    <property type="match status" value="1"/>
</dbReference>
<dbReference type="InterPro" id="IPR029045">
    <property type="entry name" value="ClpP/crotonase-like_dom_sf"/>
</dbReference>
<dbReference type="PROSITE" id="PS50106">
    <property type="entry name" value="PDZ"/>
    <property type="match status" value="1"/>
</dbReference>
<dbReference type="SUPFAM" id="SSF52096">
    <property type="entry name" value="ClpP/crotonase"/>
    <property type="match status" value="1"/>
</dbReference>
<evidence type="ECO:0000256" key="3">
    <source>
        <dbReference type="ARBA" id="ARBA00022801"/>
    </source>
</evidence>
<evidence type="ECO:0000256" key="7">
    <source>
        <dbReference type="SAM" id="Phobius"/>
    </source>
</evidence>
<comment type="similarity">
    <text evidence="1 5">Belongs to the peptidase S41A family.</text>
</comment>
<dbReference type="SMART" id="SM00228">
    <property type="entry name" value="PDZ"/>
    <property type="match status" value="1"/>
</dbReference>
<evidence type="ECO:0000256" key="5">
    <source>
        <dbReference type="RuleBase" id="RU004404"/>
    </source>
</evidence>
<evidence type="ECO:0000259" key="8">
    <source>
        <dbReference type="PROSITE" id="PS50106"/>
    </source>
</evidence>
<organism evidence="9 10">
    <name type="scientific">Desulfomonile tiedjei</name>
    <dbReference type="NCBI Taxonomy" id="2358"/>
    <lineage>
        <taxon>Bacteria</taxon>
        <taxon>Pseudomonadati</taxon>
        <taxon>Thermodesulfobacteriota</taxon>
        <taxon>Desulfomonilia</taxon>
        <taxon>Desulfomonilales</taxon>
        <taxon>Desulfomonilaceae</taxon>
        <taxon>Desulfomonile</taxon>
    </lineage>
</organism>
<dbReference type="EMBL" id="JACRDE010000560">
    <property type="protein sequence ID" value="MBI5252074.1"/>
    <property type="molecule type" value="Genomic_DNA"/>
</dbReference>
<keyword evidence="2 5" id="KW-0645">Protease</keyword>
<dbReference type="Gene3D" id="3.30.750.44">
    <property type="match status" value="1"/>
</dbReference>
<dbReference type="SUPFAM" id="SSF50156">
    <property type="entry name" value="PDZ domain-like"/>
    <property type="match status" value="1"/>
</dbReference>
<proteinExistence type="inferred from homology"/>
<dbReference type="GO" id="GO:0030288">
    <property type="term" value="C:outer membrane-bounded periplasmic space"/>
    <property type="evidence" value="ECO:0007669"/>
    <property type="project" value="TreeGrafter"/>
</dbReference>
<dbReference type="NCBIfam" id="TIGR00225">
    <property type="entry name" value="prc"/>
    <property type="match status" value="1"/>
</dbReference>
<dbReference type="CDD" id="cd07560">
    <property type="entry name" value="Peptidase_S41_CPP"/>
    <property type="match status" value="1"/>
</dbReference>
<dbReference type="InterPro" id="IPR005151">
    <property type="entry name" value="Tail-specific_protease"/>
</dbReference>
<dbReference type="InterPro" id="IPR036034">
    <property type="entry name" value="PDZ_sf"/>
</dbReference>
<dbReference type="GO" id="GO:0008236">
    <property type="term" value="F:serine-type peptidase activity"/>
    <property type="evidence" value="ECO:0007669"/>
    <property type="project" value="UniProtKB-KW"/>
</dbReference>
<dbReference type="Pfam" id="PF03572">
    <property type="entry name" value="Peptidase_S41"/>
    <property type="match status" value="1"/>
</dbReference>
<keyword evidence="7" id="KW-0472">Membrane</keyword>
<dbReference type="PANTHER" id="PTHR32060">
    <property type="entry name" value="TAIL-SPECIFIC PROTEASE"/>
    <property type="match status" value="1"/>
</dbReference>
<dbReference type="InterPro" id="IPR040573">
    <property type="entry name" value="TSP_N"/>
</dbReference>
<keyword evidence="7" id="KW-1133">Transmembrane helix</keyword>
<evidence type="ECO:0000313" key="10">
    <source>
        <dbReference type="Proteomes" id="UP000807825"/>
    </source>
</evidence>
<name>A0A9D6Z5G4_9BACT</name>
<accession>A0A9D6Z5G4</accession>
<dbReference type="Gene3D" id="2.30.42.10">
    <property type="match status" value="1"/>
</dbReference>
<gene>
    <name evidence="9" type="ORF">HY912_21475</name>
</gene>
<evidence type="ECO:0000256" key="4">
    <source>
        <dbReference type="ARBA" id="ARBA00022825"/>
    </source>
</evidence>
<dbReference type="InterPro" id="IPR001478">
    <property type="entry name" value="PDZ"/>
</dbReference>
<dbReference type="GO" id="GO:0004175">
    <property type="term" value="F:endopeptidase activity"/>
    <property type="evidence" value="ECO:0007669"/>
    <property type="project" value="TreeGrafter"/>
</dbReference>
<dbReference type="Gene3D" id="3.90.226.10">
    <property type="entry name" value="2-enoyl-CoA Hydratase, Chain A, domain 1"/>
    <property type="match status" value="1"/>
</dbReference>
<reference evidence="9" key="1">
    <citation type="submission" date="2020-07" db="EMBL/GenBank/DDBJ databases">
        <title>Huge and variable diversity of episymbiotic CPR bacteria and DPANN archaea in groundwater ecosystems.</title>
        <authorList>
            <person name="He C.Y."/>
            <person name="Keren R."/>
            <person name="Whittaker M."/>
            <person name="Farag I.F."/>
            <person name="Doudna J."/>
            <person name="Cate J.H.D."/>
            <person name="Banfield J.F."/>
        </authorList>
    </citation>
    <scope>NUCLEOTIDE SEQUENCE</scope>
    <source>
        <strain evidence="9">NC_groundwater_1664_Pr3_B-0.1um_52_9</strain>
    </source>
</reference>
<dbReference type="SMART" id="SM00245">
    <property type="entry name" value="TSPc"/>
    <property type="match status" value="1"/>
</dbReference>
<feature type="transmembrane region" description="Helical" evidence="7">
    <location>
        <begin position="40"/>
        <end position="56"/>
    </location>
</feature>
<protein>
    <submittedName>
        <fullName evidence="9">PDZ domain-containing protein</fullName>
    </submittedName>
</protein>
<dbReference type="AlphaFoldDB" id="A0A9D6Z5G4"/>
<evidence type="ECO:0000313" key="9">
    <source>
        <dbReference type="EMBL" id="MBI5252074.1"/>
    </source>
</evidence>
<evidence type="ECO:0000256" key="2">
    <source>
        <dbReference type="ARBA" id="ARBA00022670"/>
    </source>
</evidence>
<dbReference type="GO" id="GO:0006508">
    <property type="term" value="P:proteolysis"/>
    <property type="evidence" value="ECO:0007669"/>
    <property type="project" value="UniProtKB-KW"/>
</dbReference>
<dbReference type="PANTHER" id="PTHR32060:SF22">
    <property type="entry name" value="CARBOXYL-TERMINAL-PROCESSING PEPTIDASE 3, CHLOROPLASTIC"/>
    <property type="match status" value="1"/>
</dbReference>